<evidence type="ECO:0000313" key="3">
    <source>
        <dbReference type="Proteomes" id="UP001056132"/>
    </source>
</evidence>
<accession>A0AAE9L3N8</accession>
<dbReference type="AlphaFoldDB" id="A0AAE9L3N8"/>
<sequence>MDRKDCSQRWGRKGLDAIADQIIAHVEAMKGTQQWKDGFEPAPATYLNGERWNDGVPADPPKAAAGSAAGSQASDWWQTAPGVEAKGSELSVQRKAGEEFWRYKVRVFKKAGEGKWRDELLADMLRTKNTAYTAVFEFFNGHPPTEGQA</sequence>
<reference evidence="2" key="1">
    <citation type="journal article" date="2022" name="Microbiol. Resour. Announc.">
        <title>Genome Sequence of Cupriavidus campinensis Strain G5, a Member of a Bacterial Consortium Capable of Polyethylene Degradation.</title>
        <authorList>
            <person name="Schneider B."/>
            <person name="Pfeiffer F."/>
            <person name="Dyall-Smith M."/>
            <person name="Kunte H.J."/>
        </authorList>
    </citation>
    <scope>NUCLEOTIDE SEQUENCE</scope>
    <source>
        <strain evidence="2">G5</strain>
    </source>
</reference>
<gene>
    <name evidence="2" type="ORF">M5D45_09520</name>
</gene>
<dbReference type="RefSeq" id="WP_250025381.1">
    <property type="nucleotide sequence ID" value="NZ_CP097330.1"/>
</dbReference>
<protein>
    <submittedName>
        <fullName evidence="2">Uncharacterized protein</fullName>
    </submittedName>
</protein>
<proteinExistence type="predicted"/>
<dbReference type="EMBL" id="CP097330">
    <property type="protein sequence ID" value="URF06088.1"/>
    <property type="molecule type" value="Genomic_DNA"/>
</dbReference>
<feature type="compositionally biased region" description="Low complexity" evidence="1">
    <location>
        <begin position="61"/>
        <end position="75"/>
    </location>
</feature>
<evidence type="ECO:0000256" key="1">
    <source>
        <dbReference type="SAM" id="MobiDB-lite"/>
    </source>
</evidence>
<organism evidence="2 3">
    <name type="scientific">Cupriavidus campinensis</name>
    <dbReference type="NCBI Taxonomy" id="151783"/>
    <lineage>
        <taxon>Bacteria</taxon>
        <taxon>Pseudomonadati</taxon>
        <taxon>Pseudomonadota</taxon>
        <taxon>Betaproteobacteria</taxon>
        <taxon>Burkholderiales</taxon>
        <taxon>Burkholderiaceae</taxon>
        <taxon>Cupriavidus</taxon>
    </lineage>
</organism>
<dbReference type="Proteomes" id="UP001056132">
    <property type="component" value="Chromosome 1"/>
</dbReference>
<evidence type="ECO:0000313" key="2">
    <source>
        <dbReference type="EMBL" id="URF06088.1"/>
    </source>
</evidence>
<feature type="region of interest" description="Disordered" evidence="1">
    <location>
        <begin position="48"/>
        <end position="75"/>
    </location>
</feature>
<name>A0AAE9L3N8_9BURK</name>
<reference evidence="2" key="2">
    <citation type="submission" date="2022-05" db="EMBL/GenBank/DDBJ databases">
        <authorList>
            <person name="Kunte H.-J."/>
        </authorList>
    </citation>
    <scope>NUCLEOTIDE SEQUENCE</scope>
    <source>
        <strain evidence="2">G5</strain>
    </source>
</reference>
<dbReference type="KEGG" id="ccam:M5D45_09520"/>